<feature type="region of interest" description="Disordered" evidence="1">
    <location>
        <begin position="39"/>
        <end position="61"/>
    </location>
</feature>
<dbReference type="Proteomes" id="UP000828390">
    <property type="component" value="Unassembled WGS sequence"/>
</dbReference>
<organism evidence="2 3">
    <name type="scientific">Dreissena polymorpha</name>
    <name type="common">Zebra mussel</name>
    <name type="synonym">Mytilus polymorpha</name>
    <dbReference type="NCBI Taxonomy" id="45954"/>
    <lineage>
        <taxon>Eukaryota</taxon>
        <taxon>Metazoa</taxon>
        <taxon>Spiralia</taxon>
        <taxon>Lophotrochozoa</taxon>
        <taxon>Mollusca</taxon>
        <taxon>Bivalvia</taxon>
        <taxon>Autobranchia</taxon>
        <taxon>Heteroconchia</taxon>
        <taxon>Euheterodonta</taxon>
        <taxon>Imparidentia</taxon>
        <taxon>Neoheterodontei</taxon>
        <taxon>Myida</taxon>
        <taxon>Dreissenoidea</taxon>
        <taxon>Dreissenidae</taxon>
        <taxon>Dreissena</taxon>
    </lineage>
</organism>
<reference evidence="2" key="1">
    <citation type="journal article" date="2019" name="bioRxiv">
        <title>The Genome of the Zebra Mussel, Dreissena polymorpha: A Resource for Invasive Species Research.</title>
        <authorList>
            <person name="McCartney M.A."/>
            <person name="Auch B."/>
            <person name="Kono T."/>
            <person name="Mallez S."/>
            <person name="Zhang Y."/>
            <person name="Obille A."/>
            <person name="Becker A."/>
            <person name="Abrahante J.E."/>
            <person name="Garbe J."/>
            <person name="Badalamenti J.P."/>
            <person name="Herman A."/>
            <person name="Mangelson H."/>
            <person name="Liachko I."/>
            <person name="Sullivan S."/>
            <person name="Sone E.D."/>
            <person name="Koren S."/>
            <person name="Silverstein K.A.T."/>
            <person name="Beckman K.B."/>
            <person name="Gohl D.M."/>
        </authorList>
    </citation>
    <scope>NUCLEOTIDE SEQUENCE</scope>
    <source>
        <strain evidence="2">Duluth1</strain>
        <tissue evidence="2">Whole animal</tissue>
    </source>
</reference>
<evidence type="ECO:0000313" key="2">
    <source>
        <dbReference type="EMBL" id="KAH3898484.1"/>
    </source>
</evidence>
<sequence length="96" mass="11473">MIVEIINKTKDEFLKSVEHKIEVLEGKLFEKEKENDKLREKVDRMEEQIKSKREQDQHNSANIQEFLDLHSGQMNSIGQNSRRHNVHIFGIQNLRF</sequence>
<dbReference type="Gene3D" id="1.20.5.340">
    <property type="match status" value="1"/>
</dbReference>
<accession>A0A9D4SAC7</accession>
<feature type="compositionally biased region" description="Basic and acidic residues" evidence="1">
    <location>
        <begin position="39"/>
        <end position="57"/>
    </location>
</feature>
<evidence type="ECO:0000313" key="3">
    <source>
        <dbReference type="Proteomes" id="UP000828390"/>
    </source>
</evidence>
<reference evidence="2" key="2">
    <citation type="submission" date="2020-11" db="EMBL/GenBank/DDBJ databases">
        <authorList>
            <person name="McCartney M.A."/>
            <person name="Auch B."/>
            <person name="Kono T."/>
            <person name="Mallez S."/>
            <person name="Becker A."/>
            <person name="Gohl D.M."/>
            <person name="Silverstein K.A.T."/>
            <person name="Koren S."/>
            <person name="Bechman K.B."/>
            <person name="Herman A."/>
            <person name="Abrahante J.E."/>
            <person name="Garbe J."/>
        </authorList>
    </citation>
    <scope>NUCLEOTIDE SEQUENCE</scope>
    <source>
        <strain evidence="2">Duluth1</strain>
        <tissue evidence="2">Whole animal</tissue>
    </source>
</reference>
<dbReference type="AlphaFoldDB" id="A0A9D4SAC7"/>
<comment type="caution">
    <text evidence="2">The sequence shown here is derived from an EMBL/GenBank/DDBJ whole genome shotgun (WGS) entry which is preliminary data.</text>
</comment>
<name>A0A9D4SAC7_DREPO</name>
<dbReference type="EMBL" id="JAIWYP010000001">
    <property type="protein sequence ID" value="KAH3898484.1"/>
    <property type="molecule type" value="Genomic_DNA"/>
</dbReference>
<keyword evidence="3" id="KW-1185">Reference proteome</keyword>
<evidence type="ECO:0000256" key="1">
    <source>
        <dbReference type="SAM" id="MobiDB-lite"/>
    </source>
</evidence>
<proteinExistence type="predicted"/>
<protein>
    <submittedName>
        <fullName evidence="2">Uncharacterized protein</fullName>
    </submittedName>
</protein>
<gene>
    <name evidence="2" type="ORF">DPMN_022717</name>
</gene>